<dbReference type="PANTHER" id="PTHR42953:SF3">
    <property type="entry name" value="HIGH-AFFINITY ZINC UPTAKE SYSTEM PROTEIN ZNUA"/>
    <property type="match status" value="1"/>
</dbReference>
<dbReference type="Proteomes" id="UP000242501">
    <property type="component" value="Unassembled WGS sequence"/>
</dbReference>
<evidence type="ECO:0000313" key="7">
    <source>
        <dbReference type="Proteomes" id="UP000242501"/>
    </source>
</evidence>
<evidence type="ECO:0000256" key="5">
    <source>
        <dbReference type="ARBA" id="ARBA00022906"/>
    </source>
</evidence>
<reference evidence="7" key="1">
    <citation type="submission" date="2016-09" db="EMBL/GenBank/DDBJ databases">
        <authorList>
            <person name="Varghese N."/>
            <person name="Submissions S."/>
        </authorList>
    </citation>
    <scope>NUCLEOTIDE SEQUENCE [LARGE SCALE GENOMIC DNA]</scope>
    <source>
        <strain evidence="7">ANC 4422</strain>
    </source>
</reference>
<dbReference type="EMBL" id="FMYL01000011">
    <property type="protein sequence ID" value="SDC17570.1"/>
    <property type="molecule type" value="Genomic_DNA"/>
</dbReference>
<keyword evidence="7" id="KW-1185">Reference proteome</keyword>
<dbReference type="AlphaFoldDB" id="A0A1G6JFV1"/>
<dbReference type="Pfam" id="PF01297">
    <property type="entry name" value="ZnuA"/>
    <property type="match status" value="1"/>
</dbReference>
<proteinExistence type="inferred from homology"/>
<evidence type="ECO:0000256" key="1">
    <source>
        <dbReference type="ARBA" id="ARBA00011028"/>
    </source>
</evidence>
<evidence type="ECO:0000313" key="6">
    <source>
        <dbReference type="EMBL" id="SDC17570.1"/>
    </source>
</evidence>
<accession>A0A1G6JFV1</accession>
<keyword evidence="5" id="KW-0862">Zinc</keyword>
<dbReference type="PANTHER" id="PTHR42953">
    <property type="entry name" value="HIGH-AFFINITY ZINC UPTAKE SYSTEM PROTEIN ZNUA-RELATED"/>
    <property type="match status" value="1"/>
</dbReference>
<dbReference type="InterPro" id="IPR050492">
    <property type="entry name" value="Bact_metal-bind_prot9"/>
</dbReference>
<comment type="similarity">
    <text evidence="1">Belongs to the bacterial solute-binding protein 9 family.</text>
</comment>
<keyword evidence="4" id="KW-0732">Signal</keyword>
<dbReference type="OrthoDB" id="7346865at2"/>
<dbReference type="Gene3D" id="3.40.50.1980">
    <property type="entry name" value="Nitrogenase molybdenum iron protein domain"/>
    <property type="match status" value="2"/>
</dbReference>
<dbReference type="GO" id="GO:0046872">
    <property type="term" value="F:metal ion binding"/>
    <property type="evidence" value="ECO:0007669"/>
    <property type="project" value="InterPro"/>
</dbReference>
<evidence type="ECO:0000256" key="2">
    <source>
        <dbReference type="ARBA" id="ARBA00015915"/>
    </source>
</evidence>
<dbReference type="RefSeq" id="WP_092749553.1">
    <property type="nucleotide sequence ID" value="NZ_FMYL01000011.1"/>
</dbReference>
<dbReference type="InterPro" id="IPR006127">
    <property type="entry name" value="ZnuA-like"/>
</dbReference>
<dbReference type="GO" id="GO:0006829">
    <property type="term" value="P:zinc ion transport"/>
    <property type="evidence" value="ECO:0007669"/>
    <property type="project" value="UniProtKB-KW"/>
</dbReference>
<name>A0A1G6JFV1_9GAMM</name>
<sequence length="280" mass="31698">MARLVAVLMLVFYSHSLWAKGLVVSIHPLYLIAQEVTKGIEQPELLLGNQSGHDIQLTPENRKSIQDAELIIWLGKAHEAPLNKLLADNSKAFSLLSSGVLNTLPLRDVQGNDIAQSVDTHVWLEPNNAVRIAFFIAATRSKQHPEYKAQYWANARAFSQKFLLATRQFGQHKAPLKYWSYHDAYQYIERPLNIKIAGTLTSDPHVPPTVSQIKYLNDTRPYPSMCLLAEGQANRSQYQKLQPIQFQPVDESLKGENDFIKAWTDLAQKIHQCVQTSIKS</sequence>
<protein>
    <recommendedName>
        <fullName evidence="2">High-affinity zinc uptake system protein ZnuA</fullName>
    </recommendedName>
</protein>
<keyword evidence="3" id="KW-0813">Transport</keyword>
<gene>
    <name evidence="6" type="ORF">SAMN05421733_11121</name>
</gene>
<keyword evidence="5" id="KW-0406">Ion transport</keyword>
<evidence type="ECO:0000256" key="3">
    <source>
        <dbReference type="ARBA" id="ARBA00022448"/>
    </source>
</evidence>
<dbReference type="STRING" id="1219383.SAMN05421733_11121"/>
<evidence type="ECO:0000256" key="4">
    <source>
        <dbReference type="ARBA" id="ARBA00022729"/>
    </source>
</evidence>
<keyword evidence="5" id="KW-0864">Zinc transport</keyword>
<dbReference type="SUPFAM" id="SSF53807">
    <property type="entry name" value="Helical backbone' metal receptor"/>
    <property type="match status" value="1"/>
</dbReference>
<organism evidence="6 7">
    <name type="scientific">Acinetobacter boissieri</name>
    <dbReference type="NCBI Taxonomy" id="1219383"/>
    <lineage>
        <taxon>Bacteria</taxon>
        <taxon>Pseudomonadati</taxon>
        <taxon>Pseudomonadota</taxon>
        <taxon>Gammaproteobacteria</taxon>
        <taxon>Moraxellales</taxon>
        <taxon>Moraxellaceae</taxon>
        <taxon>Acinetobacter</taxon>
    </lineage>
</organism>